<organism evidence="2 3">
    <name type="scientific">Drosophila mojavensis</name>
    <name type="common">Fruit fly</name>
    <dbReference type="NCBI Taxonomy" id="7230"/>
    <lineage>
        <taxon>Eukaryota</taxon>
        <taxon>Metazoa</taxon>
        <taxon>Ecdysozoa</taxon>
        <taxon>Arthropoda</taxon>
        <taxon>Hexapoda</taxon>
        <taxon>Insecta</taxon>
        <taxon>Pterygota</taxon>
        <taxon>Neoptera</taxon>
        <taxon>Endopterygota</taxon>
        <taxon>Diptera</taxon>
        <taxon>Brachycera</taxon>
        <taxon>Muscomorpha</taxon>
        <taxon>Ephydroidea</taxon>
        <taxon>Drosophilidae</taxon>
        <taxon>Drosophila</taxon>
    </lineage>
</organism>
<accession>A0A0Q9XA55</accession>
<dbReference type="EMBL" id="CH933806">
    <property type="protein sequence ID" value="KRG01924.1"/>
    <property type="molecule type" value="Genomic_DNA"/>
</dbReference>
<keyword evidence="3" id="KW-1185">Reference proteome</keyword>
<evidence type="ECO:0000256" key="1">
    <source>
        <dbReference type="SAM" id="SignalP"/>
    </source>
</evidence>
<dbReference type="Proteomes" id="UP000009192">
    <property type="component" value="Unassembled WGS sequence"/>
</dbReference>
<evidence type="ECO:0000313" key="3">
    <source>
        <dbReference type="Proteomes" id="UP000009192"/>
    </source>
</evidence>
<dbReference type="KEGG" id="dmo:Dmoj_GI26001"/>
<feature type="signal peptide" evidence="1">
    <location>
        <begin position="1"/>
        <end position="25"/>
    </location>
</feature>
<dbReference type="AlphaFoldDB" id="A0A0Q9XA55"/>
<evidence type="ECO:0000313" key="2">
    <source>
        <dbReference type="EMBL" id="KRG01924.1"/>
    </source>
</evidence>
<reference evidence="2 3" key="1">
    <citation type="journal article" date="2007" name="Nature">
        <title>Evolution of genes and genomes on the Drosophila phylogeny.</title>
        <authorList>
            <consortium name="Drosophila 12 Genomes Consortium"/>
            <person name="Clark A.G."/>
            <person name="Eisen M.B."/>
            <person name="Smith D.R."/>
            <person name="Bergman C.M."/>
            <person name="Oliver B."/>
            <person name="Markow T.A."/>
            <person name="Kaufman T.C."/>
            <person name="Kellis M."/>
            <person name="Gelbart W."/>
            <person name="Iyer V.N."/>
            <person name="Pollard D.A."/>
            <person name="Sackton T.B."/>
            <person name="Larracuente A.M."/>
            <person name="Singh N.D."/>
            <person name="Abad J.P."/>
            <person name="Abt D.N."/>
            <person name="Adryan B."/>
            <person name="Aguade M."/>
            <person name="Akashi H."/>
            <person name="Anderson W.W."/>
            <person name="Aquadro C.F."/>
            <person name="Ardell D.H."/>
            <person name="Arguello R."/>
            <person name="Artieri C.G."/>
            <person name="Barbash D.A."/>
            <person name="Barker D."/>
            <person name="Barsanti P."/>
            <person name="Batterham P."/>
            <person name="Batzoglou S."/>
            <person name="Begun D."/>
            <person name="Bhutkar A."/>
            <person name="Blanco E."/>
            <person name="Bosak S.A."/>
            <person name="Bradley R.K."/>
            <person name="Brand A.D."/>
            <person name="Brent M.R."/>
            <person name="Brooks A.N."/>
            <person name="Brown R.H."/>
            <person name="Butlin R.K."/>
            <person name="Caggese C."/>
            <person name="Calvi B.R."/>
            <person name="Bernardo de Carvalho A."/>
            <person name="Caspi A."/>
            <person name="Castrezana S."/>
            <person name="Celniker S.E."/>
            <person name="Chang J.L."/>
            <person name="Chapple C."/>
            <person name="Chatterji S."/>
            <person name="Chinwalla A."/>
            <person name="Civetta A."/>
            <person name="Clifton S.W."/>
            <person name="Comeron J.M."/>
            <person name="Costello J.C."/>
            <person name="Coyne J.A."/>
            <person name="Daub J."/>
            <person name="David R.G."/>
            <person name="Delcher A.L."/>
            <person name="Delehaunty K."/>
            <person name="Do C.B."/>
            <person name="Ebling H."/>
            <person name="Edwards K."/>
            <person name="Eickbush T."/>
            <person name="Evans J.D."/>
            <person name="Filipski A."/>
            <person name="Findeiss S."/>
            <person name="Freyhult E."/>
            <person name="Fulton L."/>
            <person name="Fulton R."/>
            <person name="Garcia A.C."/>
            <person name="Gardiner A."/>
            <person name="Garfield D.A."/>
            <person name="Garvin B.E."/>
            <person name="Gibson G."/>
            <person name="Gilbert D."/>
            <person name="Gnerre S."/>
            <person name="Godfrey J."/>
            <person name="Good R."/>
            <person name="Gotea V."/>
            <person name="Gravely B."/>
            <person name="Greenberg A.J."/>
            <person name="Griffiths-Jones S."/>
            <person name="Gross S."/>
            <person name="Guigo R."/>
            <person name="Gustafson E.A."/>
            <person name="Haerty W."/>
            <person name="Hahn M.W."/>
            <person name="Halligan D.L."/>
            <person name="Halpern A.L."/>
            <person name="Halter G.M."/>
            <person name="Han M.V."/>
            <person name="Heger A."/>
            <person name="Hillier L."/>
            <person name="Hinrichs A.S."/>
            <person name="Holmes I."/>
            <person name="Hoskins R.A."/>
            <person name="Hubisz M.J."/>
            <person name="Hultmark D."/>
            <person name="Huntley M.A."/>
            <person name="Jaffe D.B."/>
            <person name="Jagadeeshan S."/>
            <person name="Jeck W.R."/>
            <person name="Johnson J."/>
            <person name="Jones C.D."/>
            <person name="Jordan W.C."/>
            <person name="Karpen G.H."/>
            <person name="Kataoka E."/>
            <person name="Keightley P.D."/>
            <person name="Kheradpour P."/>
            <person name="Kirkness E.F."/>
            <person name="Koerich L.B."/>
            <person name="Kristiansen K."/>
            <person name="Kudrna D."/>
            <person name="Kulathinal R.J."/>
            <person name="Kumar S."/>
            <person name="Kwok R."/>
            <person name="Lander E."/>
            <person name="Langley C.H."/>
            <person name="Lapoint R."/>
            <person name="Lazzaro B.P."/>
            <person name="Lee S.J."/>
            <person name="Levesque L."/>
            <person name="Li R."/>
            <person name="Lin C.F."/>
            <person name="Lin M.F."/>
            <person name="Lindblad-Toh K."/>
            <person name="Llopart A."/>
            <person name="Long M."/>
            <person name="Low L."/>
            <person name="Lozovsky E."/>
            <person name="Lu J."/>
            <person name="Luo M."/>
            <person name="Machado C.A."/>
            <person name="Makalowski W."/>
            <person name="Marzo M."/>
            <person name="Matsuda M."/>
            <person name="Matzkin L."/>
            <person name="McAllister B."/>
            <person name="McBride C.S."/>
            <person name="McKernan B."/>
            <person name="McKernan K."/>
            <person name="Mendez-Lago M."/>
            <person name="Minx P."/>
            <person name="Mollenhauer M.U."/>
            <person name="Montooth K."/>
            <person name="Mount S.M."/>
            <person name="Mu X."/>
            <person name="Myers E."/>
            <person name="Negre B."/>
            <person name="Newfeld S."/>
            <person name="Nielsen R."/>
            <person name="Noor M.A."/>
            <person name="O'Grady P."/>
            <person name="Pachter L."/>
            <person name="Papaceit M."/>
            <person name="Parisi M.J."/>
            <person name="Parisi M."/>
            <person name="Parts L."/>
            <person name="Pedersen J.S."/>
            <person name="Pesole G."/>
            <person name="Phillippy A.M."/>
            <person name="Ponting C.P."/>
            <person name="Pop M."/>
            <person name="Porcelli D."/>
            <person name="Powell J.R."/>
            <person name="Prohaska S."/>
            <person name="Pruitt K."/>
            <person name="Puig M."/>
            <person name="Quesneville H."/>
            <person name="Ram K.R."/>
            <person name="Rand D."/>
            <person name="Rasmussen M.D."/>
            <person name="Reed L.K."/>
            <person name="Reenan R."/>
            <person name="Reily A."/>
            <person name="Remington K.A."/>
            <person name="Rieger T.T."/>
            <person name="Ritchie M.G."/>
            <person name="Robin C."/>
            <person name="Rogers Y.H."/>
            <person name="Rohde C."/>
            <person name="Rozas J."/>
            <person name="Rubenfield M.J."/>
            <person name="Ruiz A."/>
            <person name="Russo S."/>
            <person name="Salzberg S.L."/>
            <person name="Sanchez-Gracia A."/>
            <person name="Saranga D.J."/>
            <person name="Sato H."/>
            <person name="Schaeffer S.W."/>
            <person name="Schatz M.C."/>
            <person name="Schlenke T."/>
            <person name="Schwartz R."/>
            <person name="Segarra C."/>
            <person name="Singh R.S."/>
            <person name="Sirot L."/>
            <person name="Sirota M."/>
            <person name="Sisneros N.B."/>
            <person name="Smith C.D."/>
            <person name="Smith T.F."/>
            <person name="Spieth J."/>
            <person name="Stage D.E."/>
            <person name="Stark A."/>
            <person name="Stephan W."/>
            <person name="Strausberg R.L."/>
            <person name="Strempel S."/>
            <person name="Sturgill D."/>
            <person name="Sutton G."/>
            <person name="Sutton G.G."/>
            <person name="Tao W."/>
            <person name="Teichmann S."/>
            <person name="Tobari Y.N."/>
            <person name="Tomimura Y."/>
            <person name="Tsolas J.M."/>
            <person name="Valente V.L."/>
            <person name="Venter E."/>
            <person name="Venter J.C."/>
            <person name="Vicario S."/>
            <person name="Vieira F.G."/>
            <person name="Vilella A.J."/>
            <person name="Villasante A."/>
            <person name="Walenz B."/>
            <person name="Wang J."/>
            <person name="Wasserman M."/>
            <person name="Watts T."/>
            <person name="Wilson D."/>
            <person name="Wilson R.K."/>
            <person name="Wing R.A."/>
            <person name="Wolfner M.F."/>
            <person name="Wong A."/>
            <person name="Wong G.K."/>
            <person name="Wu C.I."/>
            <person name="Wu G."/>
            <person name="Yamamoto D."/>
            <person name="Yang H.P."/>
            <person name="Yang S.P."/>
            <person name="Yorke J.A."/>
            <person name="Yoshida K."/>
            <person name="Zdobnov E."/>
            <person name="Zhang P."/>
            <person name="Zhang Y."/>
            <person name="Zimin A.V."/>
            <person name="Baldwin J."/>
            <person name="Abdouelleil A."/>
            <person name="Abdulkadir J."/>
            <person name="Abebe A."/>
            <person name="Abera B."/>
            <person name="Abreu J."/>
            <person name="Acer S.C."/>
            <person name="Aftuck L."/>
            <person name="Alexander A."/>
            <person name="An P."/>
            <person name="Anderson E."/>
            <person name="Anderson S."/>
            <person name="Arachi H."/>
            <person name="Azer M."/>
            <person name="Bachantsang P."/>
            <person name="Barry A."/>
            <person name="Bayul T."/>
            <person name="Berlin A."/>
            <person name="Bessette D."/>
            <person name="Bloom T."/>
            <person name="Blye J."/>
            <person name="Boguslavskiy L."/>
            <person name="Bonnet C."/>
            <person name="Boukhgalter B."/>
            <person name="Bourzgui I."/>
            <person name="Brown A."/>
            <person name="Cahill P."/>
            <person name="Channer S."/>
            <person name="Cheshatsang Y."/>
            <person name="Chuda L."/>
            <person name="Citroen M."/>
            <person name="Collymore A."/>
            <person name="Cooke P."/>
            <person name="Costello M."/>
            <person name="D'Aco K."/>
            <person name="Daza R."/>
            <person name="De Haan G."/>
            <person name="DeGray S."/>
            <person name="DeMaso C."/>
            <person name="Dhargay N."/>
            <person name="Dooley K."/>
            <person name="Dooley E."/>
            <person name="Doricent M."/>
            <person name="Dorje P."/>
            <person name="Dorjee K."/>
            <person name="Dupes A."/>
            <person name="Elong R."/>
            <person name="Falk J."/>
            <person name="Farina A."/>
            <person name="Faro S."/>
            <person name="Ferguson D."/>
            <person name="Fisher S."/>
            <person name="Foley C.D."/>
            <person name="Franke A."/>
            <person name="Friedrich D."/>
            <person name="Gadbois L."/>
            <person name="Gearin G."/>
            <person name="Gearin C.R."/>
            <person name="Giannoukos G."/>
            <person name="Goode T."/>
            <person name="Graham J."/>
            <person name="Grandbois E."/>
            <person name="Grewal S."/>
            <person name="Gyaltsen K."/>
            <person name="Hafez N."/>
            <person name="Hagos B."/>
            <person name="Hall J."/>
            <person name="Henson C."/>
            <person name="Hollinger A."/>
            <person name="Honan T."/>
            <person name="Huard M.D."/>
            <person name="Hughes L."/>
            <person name="Hurhula B."/>
            <person name="Husby M.E."/>
            <person name="Kamat A."/>
            <person name="Kanga B."/>
            <person name="Kashin S."/>
            <person name="Khazanovich D."/>
            <person name="Kisner P."/>
            <person name="Lance K."/>
            <person name="Lara M."/>
            <person name="Lee W."/>
            <person name="Lennon N."/>
            <person name="Letendre F."/>
            <person name="LeVine R."/>
            <person name="Lipovsky A."/>
            <person name="Liu X."/>
            <person name="Liu J."/>
            <person name="Liu S."/>
            <person name="Lokyitsang T."/>
            <person name="Lokyitsang Y."/>
            <person name="Lubonja R."/>
            <person name="Lui A."/>
            <person name="MacDonald P."/>
            <person name="Magnisalis V."/>
            <person name="Maru K."/>
            <person name="Matthews C."/>
            <person name="McCusker W."/>
            <person name="McDonough S."/>
            <person name="Mehta T."/>
            <person name="Meldrim J."/>
            <person name="Meneus L."/>
            <person name="Mihai O."/>
            <person name="Mihalev A."/>
            <person name="Mihova T."/>
            <person name="Mittelman R."/>
            <person name="Mlenga V."/>
            <person name="Montmayeur A."/>
            <person name="Mulrain L."/>
            <person name="Navidi A."/>
            <person name="Naylor J."/>
            <person name="Negash T."/>
            <person name="Nguyen T."/>
            <person name="Nguyen N."/>
            <person name="Nicol R."/>
            <person name="Norbu C."/>
            <person name="Norbu N."/>
            <person name="Novod N."/>
            <person name="O'Neill B."/>
            <person name="Osman S."/>
            <person name="Markiewicz E."/>
            <person name="Oyono O.L."/>
            <person name="Patti C."/>
            <person name="Phunkhang P."/>
            <person name="Pierre F."/>
            <person name="Priest M."/>
            <person name="Raghuraman S."/>
            <person name="Rege F."/>
            <person name="Reyes R."/>
            <person name="Rise C."/>
            <person name="Rogov P."/>
            <person name="Ross K."/>
            <person name="Ryan E."/>
            <person name="Settipalli S."/>
            <person name="Shea T."/>
            <person name="Sherpa N."/>
            <person name="Shi L."/>
            <person name="Shih D."/>
            <person name="Sparrow T."/>
            <person name="Spaulding J."/>
            <person name="Stalker J."/>
            <person name="Stange-Thomann N."/>
            <person name="Stavropoulos S."/>
            <person name="Stone C."/>
            <person name="Strader C."/>
            <person name="Tesfaye S."/>
            <person name="Thomson T."/>
            <person name="Thoulutsang Y."/>
            <person name="Thoulutsang D."/>
            <person name="Topham K."/>
            <person name="Topping I."/>
            <person name="Tsamla T."/>
            <person name="Vassiliev H."/>
            <person name="Vo A."/>
            <person name="Wangchuk T."/>
            <person name="Wangdi T."/>
            <person name="Weiand M."/>
            <person name="Wilkinson J."/>
            <person name="Wilson A."/>
            <person name="Yadav S."/>
            <person name="Young G."/>
            <person name="Yu Q."/>
            <person name="Zembek L."/>
            <person name="Zhong D."/>
            <person name="Zimmer A."/>
            <person name="Zwirko Z."/>
            <person name="Jaffe D.B."/>
            <person name="Alvarez P."/>
            <person name="Brockman W."/>
            <person name="Butler J."/>
            <person name="Chin C."/>
            <person name="Gnerre S."/>
            <person name="Grabherr M."/>
            <person name="Kleber M."/>
            <person name="Mauceli E."/>
            <person name="MacCallum I."/>
        </authorList>
    </citation>
    <scope>NUCLEOTIDE SEQUENCE [LARGE SCALE GENOMIC DNA]</scope>
    <source>
        <strain evidence="3">Tucson 15081-1352.22</strain>
    </source>
</reference>
<protein>
    <submittedName>
        <fullName evidence="2">Uncharacterized protein</fullName>
    </submittedName>
</protein>
<sequence length="87" mass="10117">MVMHRILLPTFLLLVLCSYQQQTTADCGIKLSSSSSCPAMKKQLPTFLEPQDELNQLDELVRNKTLRDMIWTAIKYIFAQFFKSIFK</sequence>
<keyword evidence="1" id="KW-0732">Signal</keyword>
<gene>
    <name evidence="2" type="primary">Dmoj\GI26001</name>
    <name evidence="2" type="ORF">Dmoj_GI26001</name>
</gene>
<name>A0A0Q9XA55_DROMO</name>
<proteinExistence type="predicted"/>
<feature type="chain" id="PRO_5006387724" evidence="1">
    <location>
        <begin position="26"/>
        <end position="87"/>
    </location>
</feature>
<dbReference type="InParanoid" id="A0A0Q9XA55"/>